<gene>
    <name evidence="2" type="ORF">CLV43_11742</name>
</gene>
<sequence length="171" mass="19343">MLRTPGPYAAWKSWLEAFGRGEDLPFDHLPVIDEKMGPEMADRLLRQVAEAFHQRQRRWSEALRRDQQLLTMDPARAATTIAVVLGNARTLLAPLRDLTEHPRFPAELRKSLAEALEQTVRSAQRSLEDSARHAPIELQSAIRMNSLVPALTRKRPPARTPGTTTGRRVIL</sequence>
<evidence type="ECO:0000256" key="1">
    <source>
        <dbReference type="SAM" id="MobiDB-lite"/>
    </source>
</evidence>
<name>A0A2T0SLI0_9PSEU</name>
<protein>
    <submittedName>
        <fullName evidence="2">Uncharacterized protein</fullName>
    </submittedName>
</protein>
<feature type="region of interest" description="Disordered" evidence="1">
    <location>
        <begin position="149"/>
        <end position="171"/>
    </location>
</feature>
<keyword evidence="3" id="KW-1185">Reference proteome</keyword>
<evidence type="ECO:0000313" key="2">
    <source>
        <dbReference type="EMBL" id="PRY34269.1"/>
    </source>
</evidence>
<accession>A0A2T0SLI0</accession>
<feature type="compositionally biased region" description="Low complexity" evidence="1">
    <location>
        <begin position="160"/>
        <end position="171"/>
    </location>
</feature>
<evidence type="ECO:0000313" key="3">
    <source>
        <dbReference type="Proteomes" id="UP000239494"/>
    </source>
</evidence>
<dbReference type="OrthoDB" id="3688688at2"/>
<dbReference type="Proteomes" id="UP000239494">
    <property type="component" value="Unassembled WGS sequence"/>
</dbReference>
<organism evidence="2 3">
    <name type="scientific">Umezawaea tangerina</name>
    <dbReference type="NCBI Taxonomy" id="84725"/>
    <lineage>
        <taxon>Bacteria</taxon>
        <taxon>Bacillati</taxon>
        <taxon>Actinomycetota</taxon>
        <taxon>Actinomycetes</taxon>
        <taxon>Pseudonocardiales</taxon>
        <taxon>Pseudonocardiaceae</taxon>
        <taxon>Umezawaea</taxon>
    </lineage>
</organism>
<comment type="caution">
    <text evidence="2">The sequence shown here is derived from an EMBL/GenBank/DDBJ whole genome shotgun (WGS) entry which is preliminary data.</text>
</comment>
<dbReference type="EMBL" id="PVTF01000017">
    <property type="protein sequence ID" value="PRY34269.1"/>
    <property type="molecule type" value="Genomic_DNA"/>
</dbReference>
<reference evidence="2 3" key="1">
    <citation type="submission" date="2018-03" db="EMBL/GenBank/DDBJ databases">
        <title>Genomic Encyclopedia of Archaeal and Bacterial Type Strains, Phase II (KMG-II): from individual species to whole genera.</title>
        <authorList>
            <person name="Goeker M."/>
        </authorList>
    </citation>
    <scope>NUCLEOTIDE SEQUENCE [LARGE SCALE GENOMIC DNA]</scope>
    <source>
        <strain evidence="2 3">DSM 44720</strain>
    </source>
</reference>
<proteinExistence type="predicted"/>
<dbReference type="AlphaFoldDB" id="A0A2T0SLI0"/>
<dbReference type="RefSeq" id="WP_106195013.1">
    <property type="nucleotide sequence ID" value="NZ_PVTF01000017.1"/>
</dbReference>